<feature type="transmembrane region" description="Helical" evidence="1">
    <location>
        <begin position="326"/>
        <end position="349"/>
    </location>
</feature>
<proteinExistence type="predicted"/>
<evidence type="ECO:0000259" key="3">
    <source>
        <dbReference type="Pfam" id="PF11797"/>
    </source>
</evidence>
<keyword evidence="1" id="KW-0472">Membrane</keyword>
<accession>A0A224XED8</accession>
<sequence length="361" mass="40568">MLNKKIKYLSIILILTMLTASQIFTGAIISRATTQGNYSIQKINPETGEIKENASYYDLKMAPGETKTIEAKILNKGSEEITVKDQVFSAFTNANGQIDYTKQADQYDKSLKIKMSDIAKVKASDINAKVPPTGETTVSVDITVPHDAQTGVILGSWHFEKEDQVATEGKKEGVTINSKYAYALAIKITVDKEIEKPNLNLLNISVGEVNYRKAFLAELQNDMPTITGKMTIEAKVTAKGKFETLYENKLEGLTFAPNSNYKFPVFLGTDQFKVGEYTYRIKATTDDPKWSSKTWEWNKDFTVLPDEAKKGNSQAINDPRPEKVPMWVYFAISGLTLLILLLILLLIILKKRRKKKEVEEK</sequence>
<feature type="domain" description="WxL Interacting Protein peptidoglycan binding" evidence="2">
    <location>
        <begin position="38"/>
        <end position="161"/>
    </location>
</feature>
<keyword evidence="1" id="KW-0812">Transmembrane</keyword>
<reference evidence="5" key="1">
    <citation type="submission" date="2017-08" db="EMBL/GenBank/DDBJ databases">
        <title>Draft genome sequence of Lactococcus sp. strain Rs-Y01, isolated from the gut of the lower termite Reticulitermes speratus.</title>
        <authorList>
            <person name="Ohkuma M."/>
            <person name="Yuki M."/>
        </authorList>
    </citation>
    <scope>NUCLEOTIDE SEQUENCE [LARGE SCALE GENOMIC DNA]</scope>
    <source>
        <strain evidence="5">Rs-Y01</strain>
    </source>
</reference>
<comment type="caution">
    <text evidence="4">The sequence shown here is derived from an EMBL/GenBank/DDBJ whole genome shotgun (WGS) entry which is preliminary data.</text>
</comment>
<dbReference type="Pfam" id="PF06030">
    <property type="entry name" value="WxLIP_PGBD"/>
    <property type="match status" value="1"/>
</dbReference>
<dbReference type="Proteomes" id="UP000218689">
    <property type="component" value="Unassembled WGS sequence"/>
</dbReference>
<evidence type="ECO:0000313" key="5">
    <source>
        <dbReference type="Proteomes" id="UP000218689"/>
    </source>
</evidence>
<dbReference type="InterPro" id="IPR010317">
    <property type="entry name" value="WxLIP_PGBD"/>
</dbReference>
<dbReference type="AlphaFoldDB" id="A0A224XED8"/>
<organism evidence="4 5">
    <name type="scientific">Pseudolactococcus reticulitermitis</name>
    <dbReference type="NCBI Taxonomy" id="2025039"/>
    <lineage>
        <taxon>Bacteria</taxon>
        <taxon>Bacillati</taxon>
        <taxon>Bacillota</taxon>
        <taxon>Bacilli</taxon>
        <taxon>Lactobacillales</taxon>
        <taxon>Streptococcaceae</taxon>
        <taxon>Pseudolactococcus</taxon>
    </lineage>
</organism>
<dbReference type="RefSeq" id="WP_094785040.1">
    <property type="nucleotide sequence ID" value="NZ_BEDT01000004.1"/>
</dbReference>
<dbReference type="InterPro" id="IPR021759">
    <property type="entry name" value="WxLIP_HBD"/>
</dbReference>
<evidence type="ECO:0000259" key="2">
    <source>
        <dbReference type="Pfam" id="PF06030"/>
    </source>
</evidence>
<dbReference type="OrthoDB" id="2148359at2"/>
<dbReference type="Pfam" id="PF11797">
    <property type="entry name" value="WxLIP_HBD"/>
    <property type="match status" value="1"/>
</dbReference>
<keyword evidence="1" id="KW-1133">Transmembrane helix</keyword>
<evidence type="ECO:0000256" key="1">
    <source>
        <dbReference type="SAM" id="Phobius"/>
    </source>
</evidence>
<keyword evidence="5" id="KW-1185">Reference proteome</keyword>
<name>A0A224XED8_9LACT</name>
<gene>
    <name evidence="4" type="ORF">RsY01_1609</name>
</gene>
<dbReference type="EMBL" id="BEDT01000004">
    <property type="protein sequence ID" value="GAX47995.1"/>
    <property type="molecule type" value="Genomic_DNA"/>
</dbReference>
<protein>
    <submittedName>
        <fullName evidence="4">Uncharacterized protein</fullName>
    </submittedName>
</protein>
<evidence type="ECO:0000313" key="4">
    <source>
        <dbReference type="EMBL" id="GAX47995.1"/>
    </source>
</evidence>
<feature type="domain" description="WxL Interacting Protein host binding" evidence="3">
    <location>
        <begin position="172"/>
        <end position="312"/>
    </location>
</feature>